<evidence type="ECO:0000256" key="1">
    <source>
        <dbReference type="SAM" id="SignalP"/>
    </source>
</evidence>
<evidence type="ECO:0000313" key="3">
    <source>
        <dbReference type="EMBL" id="MXP09941.1"/>
    </source>
</evidence>
<feature type="domain" description="DUF1570" evidence="2">
    <location>
        <begin position="127"/>
        <end position="232"/>
    </location>
</feature>
<evidence type="ECO:0000313" key="4">
    <source>
        <dbReference type="Proteomes" id="UP000429229"/>
    </source>
</evidence>
<proteinExistence type="predicted"/>
<feature type="chain" id="PRO_5026091729" evidence="1">
    <location>
        <begin position="20"/>
        <end position="506"/>
    </location>
</feature>
<dbReference type="Gene3D" id="1.25.40.10">
    <property type="entry name" value="Tetratricopeptide repeat domain"/>
    <property type="match status" value="1"/>
</dbReference>
<feature type="signal peptide" evidence="1">
    <location>
        <begin position="1"/>
        <end position="19"/>
    </location>
</feature>
<sequence>MKFWAFLLGLLAIATPAEARWYEASTDHFVIYADDSEKDIREYAENLERYQAALAGLTGFNVGKPSPSNRVTIFVVGSQRDIRKLHGGENRYVAGFYIPRAGGSRAFVQDIRMRSGYPDFSTVVLLHEYAHHFLMSAQSYAMPRWVNEGAAEFFASASFNRDGSLGIGRPALHRAAELAYERDVPVEQLLDQELYDSKKRNGYDAFYGRSWALYHYLFFSDERAGQFRDYINRVVGGETSIDAGRAAFGDLRKLDREVDRYLRQRSMTSLKLDGETIAIGAVKMRELPEGEAEAMPLRIRSQRGVDRDVVGEVVVEARALAQRFPDDAGVLTVLAEAEFDAGNDAAAISAADAAIAIDPMRRNAYVQKGFAMFRMAGASDNPDADYNAAMAPFSALNRIENDHPLPLVYYYRSVRLRGKPMSDVARRAIERALELAPFDRSLALETATMQMEEGKIALAKRTLDPVVNDPHGGPLSSVAATLASLLEKIPEGTSIKAPSMPEPDDD</sequence>
<comment type="caution">
    <text evidence="3">The sequence shown here is derived from an EMBL/GenBank/DDBJ whole genome shotgun (WGS) entry which is preliminary data.</text>
</comment>
<dbReference type="AlphaFoldDB" id="A0A6I4U687"/>
<name>A0A6I4U687_9SPHN</name>
<dbReference type="OrthoDB" id="5523615at2"/>
<dbReference type="SUPFAM" id="SSF48452">
    <property type="entry name" value="TPR-like"/>
    <property type="match status" value="1"/>
</dbReference>
<dbReference type="InterPro" id="IPR011464">
    <property type="entry name" value="DUF1570"/>
</dbReference>
<organism evidence="3 4">
    <name type="scientific">Alteriqipengyuania halimionae</name>
    <dbReference type="NCBI Taxonomy" id="1926630"/>
    <lineage>
        <taxon>Bacteria</taxon>
        <taxon>Pseudomonadati</taxon>
        <taxon>Pseudomonadota</taxon>
        <taxon>Alphaproteobacteria</taxon>
        <taxon>Sphingomonadales</taxon>
        <taxon>Erythrobacteraceae</taxon>
        <taxon>Alteriqipengyuania</taxon>
    </lineage>
</organism>
<keyword evidence="4" id="KW-1185">Reference proteome</keyword>
<protein>
    <submittedName>
        <fullName evidence="3">DUF1570 domain-containing protein</fullName>
    </submittedName>
</protein>
<keyword evidence="1" id="KW-0732">Signal</keyword>
<dbReference type="EMBL" id="WTYR01000001">
    <property type="protein sequence ID" value="MXP09941.1"/>
    <property type="molecule type" value="Genomic_DNA"/>
</dbReference>
<dbReference type="Pfam" id="PF07607">
    <property type="entry name" value="DUF1570"/>
    <property type="match status" value="1"/>
</dbReference>
<evidence type="ECO:0000259" key="2">
    <source>
        <dbReference type="Pfam" id="PF07607"/>
    </source>
</evidence>
<dbReference type="Proteomes" id="UP000429229">
    <property type="component" value="Unassembled WGS sequence"/>
</dbReference>
<dbReference type="InterPro" id="IPR011990">
    <property type="entry name" value="TPR-like_helical_dom_sf"/>
</dbReference>
<reference evidence="3 4" key="1">
    <citation type="submission" date="2019-12" db="EMBL/GenBank/DDBJ databases">
        <title>Genomic-based taxomic classification of the family Erythrobacteraceae.</title>
        <authorList>
            <person name="Xu L."/>
        </authorList>
    </citation>
    <scope>NUCLEOTIDE SEQUENCE [LARGE SCALE GENOMIC DNA]</scope>
    <source>
        <strain evidence="3 4">LMG 29519</strain>
    </source>
</reference>
<dbReference type="RefSeq" id="WP_160616596.1">
    <property type="nucleotide sequence ID" value="NZ_WTYR01000001.1"/>
</dbReference>
<accession>A0A6I4U687</accession>
<gene>
    <name evidence="3" type="ORF">GRI68_07085</name>
</gene>